<name>A0AA40BPW5_9PEZI</name>
<evidence type="ECO:0000313" key="3">
    <source>
        <dbReference type="EMBL" id="KAK0738158.1"/>
    </source>
</evidence>
<keyword evidence="1" id="KW-0560">Oxidoreductase</keyword>
<dbReference type="Gene3D" id="3.90.180.10">
    <property type="entry name" value="Medium-chain alcohol dehydrogenases, catalytic domain"/>
    <property type="match status" value="1"/>
</dbReference>
<evidence type="ECO:0000313" key="4">
    <source>
        <dbReference type="Proteomes" id="UP001172155"/>
    </source>
</evidence>
<keyword evidence="4" id="KW-1185">Reference proteome</keyword>
<dbReference type="GO" id="GO:0016628">
    <property type="term" value="F:oxidoreductase activity, acting on the CH-CH group of donors, NAD or NADP as acceptor"/>
    <property type="evidence" value="ECO:0007669"/>
    <property type="project" value="InterPro"/>
</dbReference>
<dbReference type="SMART" id="SM00829">
    <property type="entry name" value="PKS_ER"/>
    <property type="match status" value="1"/>
</dbReference>
<evidence type="ECO:0000259" key="2">
    <source>
        <dbReference type="SMART" id="SM00829"/>
    </source>
</evidence>
<dbReference type="CDD" id="cd05288">
    <property type="entry name" value="PGDH"/>
    <property type="match status" value="1"/>
</dbReference>
<dbReference type="InterPro" id="IPR020843">
    <property type="entry name" value="ER"/>
</dbReference>
<dbReference type="InterPro" id="IPR041694">
    <property type="entry name" value="ADH_N_2"/>
</dbReference>
<dbReference type="InterPro" id="IPR011032">
    <property type="entry name" value="GroES-like_sf"/>
</dbReference>
<dbReference type="InterPro" id="IPR045010">
    <property type="entry name" value="MDR_fam"/>
</dbReference>
<feature type="domain" description="Enoyl reductase (ER)" evidence="2">
    <location>
        <begin position="28"/>
        <end position="341"/>
    </location>
</feature>
<dbReference type="Proteomes" id="UP001172155">
    <property type="component" value="Unassembled WGS sequence"/>
</dbReference>
<protein>
    <recommendedName>
        <fullName evidence="2">Enoyl reductase (ER) domain-containing protein</fullName>
    </recommendedName>
</protein>
<accession>A0AA40BPW5</accession>
<dbReference type="PANTHER" id="PTHR43205:SF7">
    <property type="entry name" value="PROSTAGLANDIN REDUCTASE 1"/>
    <property type="match status" value="1"/>
</dbReference>
<proteinExistence type="predicted"/>
<comment type="caution">
    <text evidence="3">The sequence shown here is derived from an EMBL/GenBank/DDBJ whole genome shotgun (WGS) entry which is preliminary data.</text>
</comment>
<dbReference type="SUPFAM" id="SSF50129">
    <property type="entry name" value="GroES-like"/>
    <property type="match status" value="1"/>
</dbReference>
<dbReference type="SUPFAM" id="SSF51735">
    <property type="entry name" value="NAD(P)-binding Rossmann-fold domains"/>
    <property type="match status" value="1"/>
</dbReference>
<dbReference type="PANTHER" id="PTHR43205">
    <property type="entry name" value="PROSTAGLANDIN REDUCTASE"/>
    <property type="match status" value="1"/>
</dbReference>
<sequence>MPTTTNKTLIFKKVPAGLPVAGEHLTIEDRAPPNFDPSTAAPPNGGLALSILYASYDPYLRGKMRPSHIKSYSPAFELDSPVTNATVARVVAASDGAAYAVGDLVIAHLPLAEYAVLTKEQAAKAVQRKVENPHGLDLAVFLGPLGMPGLTGWSALYEIGKPKKGETIFISSAAGAVGQVVGQVAKREGLRVIGSVGSDDKLEFILKEMEFDGGWNYKKEGTKQALERLAPDGLEATIDRMNQHGRLIECGMISQYNLPAEKRYPIKNMFLFVSKRLKMEGFIVGDENFGPKHYKEHQEKMQKWLADGSVKAKIHLTEGIDKAADGFVDMLEGRNFGKAVLKIKDE</sequence>
<dbReference type="EMBL" id="JAUKUD010000007">
    <property type="protein sequence ID" value="KAK0738158.1"/>
    <property type="molecule type" value="Genomic_DNA"/>
</dbReference>
<reference evidence="3" key="1">
    <citation type="submission" date="2023-06" db="EMBL/GenBank/DDBJ databases">
        <title>Genome-scale phylogeny and comparative genomics of the fungal order Sordariales.</title>
        <authorList>
            <consortium name="Lawrence Berkeley National Laboratory"/>
            <person name="Hensen N."/>
            <person name="Bonometti L."/>
            <person name="Westerberg I."/>
            <person name="Brannstrom I.O."/>
            <person name="Guillou S."/>
            <person name="Cros-Aarteil S."/>
            <person name="Calhoun S."/>
            <person name="Haridas S."/>
            <person name="Kuo A."/>
            <person name="Mondo S."/>
            <person name="Pangilinan J."/>
            <person name="Riley R."/>
            <person name="LaButti K."/>
            <person name="Andreopoulos B."/>
            <person name="Lipzen A."/>
            <person name="Chen C."/>
            <person name="Yanf M."/>
            <person name="Daum C."/>
            <person name="Ng V."/>
            <person name="Clum A."/>
            <person name="Steindorff A."/>
            <person name="Ohm R."/>
            <person name="Martin F."/>
            <person name="Silar P."/>
            <person name="Natvig D."/>
            <person name="Lalanne C."/>
            <person name="Gautier V."/>
            <person name="Ament-velasquez S.L."/>
            <person name="Kruys A."/>
            <person name="Hutchinson M.I."/>
            <person name="Powell A.J."/>
            <person name="Barry K."/>
            <person name="Miller A.N."/>
            <person name="Grigoriev I.V."/>
            <person name="Debuchy R."/>
            <person name="Gladieux P."/>
            <person name="Thoren M.H."/>
            <person name="Johannesson H."/>
        </authorList>
    </citation>
    <scope>NUCLEOTIDE SEQUENCE</scope>
    <source>
        <strain evidence="3">SMH3187-1</strain>
    </source>
</reference>
<gene>
    <name evidence="3" type="ORF">B0T18DRAFT_440985</name>
</gene>
<dbReference type="Pfam" id="PF16884">
    <property type="entry name" value="ADH_N_2"/>
    <property type="match status" value="1"/>
</dbReference>
<dbReference type="Gene3D" id="3.40.50.720">
    <property type="entry name" value="NAD(P)-binding Rossmann-like Domain"/>
    <property type="match status" value="1"/>
</dbReference>
<dbReference type="InterPro" id="IPR036291">
    <property type="entry name" value="NAD(P)-bd_dom_sf"/>
</dbReference>
<organism evidence="3 4">
    <name type="scientific">Schizothecium vesticola</name>
    <dbReference type="NCBI Taxonomy" id="314040"/>
    <lineage>
        <taxon>Eukaryota</taxon>
        <taxon>Fungi</taxon>
        <taxon>Dikarya</taxon>
        <taxon>Ascomycota</taxon>
        <taxon>Pezizomycotina</taxon>
        <taxon>Sordariomycetes</taxon>
        <taxon>Sordariomycetidae</taxon>
        <taxon>Sordariales</taxon>
        <taxon>Schizotheciaceae</taxon>
        <taxon>Schizothecium</taxon>
    </lineage>
</organism>
<dbReference type="AlphaFoldDB" id="A0AA40BPW5"/>
<evidence type="ECO:0000256" key="1">
    <source>
        <dbReference type="ARBA" id="ARBA00023002"/>
    </source>
</evidence>